<evidence type="ECO:0000313" key="5">
    <source>
        <dbReference type="Proteomes" id="UP000583800"/>
    </source>
</evidence>
<dbReference type="SMART" id="SM00824">
    <property type="entry name" value="PKS_TE"/>
    <property type="match status" value="1"/>
</dbReference>
<feature type="domain" description="Thioesterase TesA-like" evidence="3">
    <location>
        <begin position="25"/>
        <end position="246"/>
    </location>
</feature>
<dbReference type="PANTHER" id="PTHR11487:SF0">
    <property type="entry name" value="S-ACYL FATTY ACID SYNTHASE THIOESTERASE, MEDIUM CHAIN"/>
    <property type="match status" value="1"/>
</dbReference>
<dbReference type="Proteomes" id="UP000583800">
    <property type="component" value="Unassembled WGS sequence"/>
</dbReference>
<sequence length="257" mass="27979">MDGNKVAGDWIRRYAERPEAGSVVVCLPHAGGSATFYLPVARAAAPWADVLAVQYPGRQERRHEPCVETVAELADLIAEELEPWTARPVILFGHSMGATVAYEVARRLEARGLPPAGLFASARPAPSIVRDRGLHRLPDADLLEEMRRLGGTAGAVLREEELMRAALRAIRSDYRAIETYRHPEGPVLSCPVVALVGEDDPRASVEDAAAWRAHTTGAFRLHTFSGGHFYLTEHAQRVVALIEAHARETAASPSSAR</sequence>
<dbReference type="GO" id="GO:0016787">
    <property type="term" value="F:hydrolase activity"/>
    <property type="evidence" value="ECO:0007669"/>
    <property type="project" value="UniProtKB-KW"/>
</dbReference>
<keyword evidence="2" id="KW-0378">Hydrolase</keyword>
<organism evidence="4 5">
    <name type="scientific">Nonomuraea muscovyensis</name>
    <dbReference type="NCBI Taxonomy" id="1124761"/>
    <lineage>
        <taxon>Bacteria</taxon>
        <taxon>Bacillati</taxon>
        <taxon>Actinomycetota</taxon>
        <taxon>Actinomycetes</taxon>
        <taxon>Streptosporangiales</taxon>
        <taxon>Streptosporangiaceae</taxon>
        <taxon>Nonomuraea</taxon>
    </lineage>
</organism>
<proteinExistence type="inferred from homology"/>
<evidence type="ECO:0000259" key="3">
    <source>
        <dbReference type="SMART" id="SM00824"/>
    </source>
</evidence>
<reference evidence="4 5" key="1">
    <citation type="submission" date="2020-08" db="EMBL/GenBank/DDBJ databases">
        <title>Sequencing the genomes of 1000 actinobacteria strains.</title>
        <authorList>
            <person name="Klenk H.-P."/>
        </authorList>
    </citation>
    <scope>NUCLEOTIDE SEQUENCE [LARGE SCALE GENOMIC DNA]</scope>
    <source>
        <strain evidence="4 5">DSM 45913</strain>
    </source>
</reference>
<dbReference type="InterPro" id="IPR020802">
    <property type="entry name" value="TesA-like"/>
</dbReference>
<dbReference type="EMBL" id="JACHJB010000004">
    <property type="protein sequence ID" value="MBB6351447.1"/>
    <property type="molecule type" value="Genomic_DNA"/>
</dbReference>
<protein>
    <submittedName>
        <fullName evidence="4">Surfactin synthase thioesterase subunit</fullName>
    </submittedName>
</protein>
<evidence type="ECO:0000313" key="4">
    <source>
        <dbReference type="EMBL" id="MBB6351447.1"/>
    </source>
</evidence>
<dbReference type="InterPro" id="IPR012223">
    <property type="entry name" value="TEII"/>
</dbReference>
<accession>A0A7X0CA86</accession>
<dbReference type="InterPro" id="IPR001031">
    <property type="entry name" value="Thioesterase"/>
</dbReference>
<evidence type="ECO:0000256" key="2">
    <source>
        <dbReference type="ARBA" id="ARBA00022801"/>
    </source>
</evidence>
<name>A0A7X0CA86_9ACTN</name>
<dbReference type="SUPFAM" id="SSF53474">
    <property type="entry name" value="alpha/beta-Hydrolases"/>
    <property type="match status" value="1"/>
</dbReference>
<comment type="caution">
    <text evidence="4">The sequence shown here is derived from an EMBL/GenBank/DDBJ whole genome shotgun (WGS) entry which is preliminary data.</text>
</comment>
<dbReference type="GO" id="GO:0008610">
    <property type="term" value="P:lipid biosynthetic process"/>
    <property type="evidence" value="ECO:0007669"/>
    <property type="project" value="TreeGrafter"/>
</dbReference>
<evidence type="ECO:0000256" key="1">
    <source>
        <dbReference type="ARBA" id="ARBA00007169"/>
    </source>
</evidence>
<dbReference type="PANTHER" id="PTHR11487">
    <property type="entry name" value="THIOESTERASE"/>
    <property type="match status" value="1"/>
</dbReference>
<dbReference type="RefSeq" id="WP_185089201.1">
    <property type="nucleotide sequence ID" value="NZ_JACHJB010000004.1"/>
</dbReference>
<dbReference type="Gene3D" id="3.40.50.1820">
    <property type="entry name" value="alpha/beta hydrolase"/>
    <property type="match status" value="1"/>
</dbReference>
<dbReference type="Pfam" id="PF00975">
    <property type="entry name" value="Thioesterase"/>
    <property type="match status" value="1"/>
</dbReference>
<dbReference type="InterPro" id="IPR029058">
    <property type="entry name" value="AB_hydrolase_fold"/>
</dbReference>
<keyword evidence="5" id="KW-1185">Reference proteome</keyword>
<dbReference type="AlphaFoldDB" id="A0A7X0CA86"/>
<comment type="similarity">
    <text evidence="1">Belongs to the thioesterase family.</text>
</comment>
<gene>
    <name evidence="4" type="ORF">FHU36_008030</name>
</gene>